<accession>A0A0W1R355</accession>
<dbReference type="Proteomes" id="UP000054387">
    <property type="component" value="Unassembled WGS sequence"/>
</dbReference>
<evidence type="ECO:0008006" key="4">
    <source>
        <dbReference type="Google" id="ProtNLM"/>
    </source>
</evidence>
<evidence type="ECO:0000256" key="1">
    <source>
        <dbReference type="SAM" id="Phobius"/>
    </source>
</evidence>
<reference evidence="2 3" key="1">
    <citation type="submission" date="2015-12" db="EMBL/GenBank/DDBJ databases">
        <title>Haloprofundus marisrubri gen. nov., sp. nov., an extremely halophilic archaeon isolated from the Discovery deep brine-seawater interface in the Red Sea.</title>
        <authorList>
            <person name="Zhang G."/>
            <person name="Stingl U."/>
            <person name="Rashid M."/>
        </authorList>
    </citation>
    <scope>NUCLEOTIDE SEQUENCE [LARGE SCALE GENOMIC DNA]</scope>
    <source>
        <strain evidence="2 3">SB9</strain>
    </source>
</reference>
<keyword evidence="3" id="KW-1185">Reference proteome</keyword>
<name>A0A0W1R355_9EURY</name>
<dbReference type="EMBL" id="LOPU01000041">
    <property type="protein sequence ID" value="KTG07643.1"/>
    <property type="molecule type" value="Genomic_DNA"/>
</dbReference>
<sequence length="89" mass="9717">MNVDTNYGQWQRRSDTAIAVGAVLVGLWLLFSAEFVSAVALFTFGAIGIARFVSPVFRSWTDDNQFAFLFVLSLLSCVAVAGVYPFSSL</sequence>
<evidence type="ECO:0000313" key="2">
    <source>
        <dbReference type="EMBL" id="KTG07643.1"/>
    </source>
</evidence>
<dbReference type="AlphaFoldDB" id="A0A0W1R355"/>
<feature type="transmembrane region" description="Helical" evidence="1">
    <location>
        <begin position="35"/>
        <end position="54"/>
    </location>
</feature>
<dbReference type="RefSeq" id="WP_058583654.1">
    <property type="nucleotide sequence ID" value="NZ_LOPU01000041.1"/>
</dbReference>
<protein>
    <recommendedName>
        <fullName evidence="4">DUF3017 domain-containing protein</fullName>
    </recommendedName>
</protein>
<dbReference type="STRING" id="1514971.AUR64_03010"/>
<gene>
    <name evidence="2" type="ORF">AUR64_03010</name>
</gene>
<keyword evidence="1" id="KW-1133">Transmembrane helix</keyword>
<proteinExistence type="predicted"/>
<keyword evidence="1" id="KW-0812">Transmembrane</keyword>
<organism evidence="2 3">
    <name type="scientific">Haloprofundus marisrubri</name>
    <dbReference type="NCBI Taxonomy" id="1514971"/>
    <lineage>
        <taxon>Archaea</taxon>
        <taxon>Methanobacteriati</taxon>
        <taxon>Methanobacteriota</taxon>
        <taxon>Stenosarchaea group</taxon>
        <taxon>Halobacteria</taxon>
        <taxon>Halobacteriales</taxon>
        <taxon>Haloferacaceae</taxon>
        <taxon>Haloprofundus</taxon>
    </lineage>
</organism>
<comment type="caution">
    <text evidence="2">The sequence shown here is derived from an EMBL/GenBank/DDBJ whole genome shotgun (WGS) entry which is preliminary data.</text>
</comment>
<feature type="transmembrane region" description="Helical" evidence="1">
    <location>
        <begin position="66"/>
        <end position="86"/>
    </location>
</feature>
<keyword evidence="1" id="KW-0472">Membrane</keyword>
<evidence type="ECO:0000313" key="3">
    <source>
        <dbReference type="Proteomes" id="UP000054387"/>
    </source>
</evidence>